<dbReference type="EMBL" id="BGZK01000110">
    <property type="protein sequence ID" value="GBP19663.1"/>
    <property type="molecule type" value="Genomic_DNA"/>
</dbReference>
<name>A0A4C1U001_EUMVA</name>
<comment type="caution">
    <text evidence="1">The sequence shown here is derived from an EMBL/GenBank/DDBJ whole genome shotgun (WGS) entry which is preliminary data.</text>
</comment>
<reference evidence="1 2" key="1">
    <citation type="journal article" date="2019" name="Commun. Biol.">
        <title>The bagworm genome reveals a unique fibroin gene that provides high tensile strength.</title>
        <authorList>
            <person name="Kono N."/>
            <person name="Nakamura H."/>
            <person name="Ohtoshi R."/>
            <person name="Tomita M."/>
            <person name="Numata K."/>
            <person name="Arakawa K."/>
        </authorList>
    </citation>
    <scope>NUCLEOTIDE SEQUENCE [LARGE SCALE GENOMIC DNA]</scope>
</reference>
<keyword evidence="2" id="KW-1185">Reference proteome</keyword>
<organism evidence="1 2">
    <name type="scientific">Eumeta variegata</name>
    <name type="common">Bagworm moth</name>
    <name type="synonym">Eumeta japonica</name>
    <dbReference type="NCBI Taxonomy" id="151549"/>
    <lineage>
        <taxon>Eukaryota</taxon>
        <taxon>Metazoa</taxon>
        <taxon>Ecdysozoa</taxon>
        <taxon>Arthropoda</taxon>
        <taxon>Hexapoda</taxon>
        <taxon>Insecta</taxon>
        <taxon>Pterygota</taxon>
        <taxon>Neoptera</taxon>
        <taxon>Endopterygota</taxon>
        <taxon>Lepidoptera</taxon>
        <taxon>Glossata</taxon>
        <taxon>Ditrysia</taxon>
        <taxon>Tineoidea</taxon>
        <taxon>Psychidae</taxon>
        <taxon>Oiketicinae</taxon>
        <taxon>Eumeta</taxon>
    </lineage>
</organism>
<evidence type="ECO:0000313" key="2">
    <source>
        <dbReference type="Proteomes" id="UP000299102"/>
    </source>
</evidence>
<accession>A0A4C1U001</accession>
<gene>
    <name evidence="1" type="ORF">EVAR_75635_1</name>
</gene>
<sequence length="148" mass="17066">MEPDEVTVAISSCRRFWVKFLCVHTYTPYTPLLNLYPPTVPYFRLRNLDWFNNLTCSPRHAARDLICHKLKICWSIDPWLGWNIVTLGSKATLLIAEPTPFVLFTSGVQRTKLCHSDLLANDAMHRFSAPRPFLLLLCVPILRHCNAL</sequence>
<dbReference type="Proteomes" id="UP000299102">
    <property type="component" value="Unassembled WGS sequence"/>
</dbReference>
<evidence type="ECO:0000313" key="1">
    <source>
        <dbReference type="EMBL" id="GBP19663.1"/>
    </source>
</evidence>
<proteinExistence type="predicted"/>
<dbReference type="AlphaFoldDB" id="A0A4C1U001"/>
<protein>
    <submittedName>
        <fullName evidence="1">Uncharacterized protein</fullName>
    </submittedName>
</protein>